<proteinExistence type="predicted"/>
<keyword evidence="3" id="KW-1185">Reference proteome</keyword>
<name>A0A445BXQ2_ARAHY</name>
<keyword evidence="1" id="KW-0812">Transmembrane</keyword>
<evidence type="ECO:0000313" key="3">
    <source>
        <dbReference type="Proteomes" id="UP000289738"/>
    </source>
</evidence>
<keyword evidence="1" id="KW-1133">Transmembrane helix</keyword>
<sequence>MTTTAVLVPIVCAFNPIQFYAFPVFLRYTEWCSENVIEEIVLLFMASCTVVNVVTFYKIATLHVHDQ</sequence>
<reference evidence="2 3" key="1">
    <citation type="submission" date="2019-01" db="EMBL/GenBank/DDBJ databases">
        <title>Sequencing of cultivated peanut Arachis hypogaea provides insights into genome evolution and oil improvement.</title>
        <authorList>
            <person name="Chen X."/>
        </authorList>
    </citation>
    <scope>NUCLEOTIDE SEQUENCE [LARGE SCALE GENOMIC DNA]</scope>
    <source>
        <strain evidence="3">cv. Fuhuasheng</strain>
        <tissue evidence="2">Leaves</tissue>
    </source>
</reference>
<comment type="caution">
    <text evidence="2">The sequence shown here is derived from an EMBL/GenBank/DDBJ whole genome shotgun (WGS) entry which is preliminary data.</text>
</comment>
<protein>
    <submittedName>
        <fullName evidence="2">Uncharacterized protein</fullName>
    </submittedName>
</protein>
<gene>
    <name evidence="2" type="ORF">Ahy_A08g039762</name>
</gene>
<feature type="transmembrane region" description="Helical" evidence="1">
    <location>
        <begin position="40"/>
        <end position="60"/>
    </location>
</feature>
<dbReference type="EMBL" id="SDMP01000008">
    <property type="protein sequence ID" value="RYR43341.1"/>
    <property type="molecule type" value="Genomic_DNA"/>
</dbReference>
<organism evidence="2 3">
    <name type="scientific">Arachis hypogaea</name>
    <name type="common">Peanut</name>
    <dbReference type="NCBI Taxonomy" id="3818"/>
    <lineage>
        <taxon>Eukaryota</taxon>
        <taxon>Viridiplantae</taxon>
        <taxon>Streptophyta</taxon>
        <taxon>Embryophyta</taxon>
        <taxon>Tracheophyta</taxon>
        <taxon>Spermatophyta</taxon>
        <taxon>Magnoliopsida</taxon>
        <taxon>eudicotyledons</taxon>
        <taxon>Gunneridae</taxon>
        <taxon>Pentapetalae</taxon>
        <taxon>rosids</taxon>
        <taxon>fabids</taxon>
        <taxon>Fabales</taxon>
        <taxon>Fabaceae</taxon>
        <taxon>Papilionoideae</taxon>
        <taxon>50 kb inversion clade</taxon>
        <taxon>dalbergioids sensu lato</taxon>
        <taxon>Dalbergieae</taxon>
        <taxon>Pterocarpus clade</taxon>
        <taxon>Arachis</taxon>
    </lineage>
</organism>
<keyword evidence="1" id="KW-0472">Membrane</keyword>
<feature type="transmembrane region" description="Helical" evidence="1">
    <location>
        <begin position="6"/>
        <end position="28"/>
    </location>
</feature>
<evidence type="ECO:0000313" key="2">
    <source>
        <dbReference type="EMBL" id="RYR43341.1"/>
    </source>
</evidence>
<dbReference type="Proteomes" id="UP000289738">
    <property type="component" value="Chromosome A08"/>
</dbReference>
<accession>A0A445BXQ2</accession>
<evidence type="ECO:0000256" key="1">
    <source>
        <dbReference type="SAM" id="Phobius"/>
    </source>
</evidence>
<dbReference type="AlphaFoldDB" id="A0A445BXQ2"/>